<dbReference type="OrthoDB" id="366185at2759"/>
<evidence type="ECO:0000313" key="4">
    <source>
        <dbReference type="Proteomes" id="UP001057455"/>
    </source>
</evidence>
<keyword evidence="4" id="KW-1185">Reference proteome</keyword>
<name>A0A9W5WVQ6_BABOV</name>
<feature type="region of interest" description="Disordered" evidence="1">
    <location>
        <begin position="651"/>
        <end position="675"/>
    </location>
</feature>
<gene>
    <name evidence="3" type="ORF">BaOVIS_026000</name>
</gene>
<dbReference type="PROSITE" id="PS50179">
    <property type="entry name" value="VHS"/>
    <property type="match status" value="1"/>
</dbReference>
<evidence type="ECO:0000313" key="3">
    <source>
        <dbReference type="EMBL" id="GFE55196.1"/>
    </source>
</evidence>
<protein>
    <recommendedName>
        <fullName evidence="2">VHS domain-containing protein</fullName>
    </recommendedName>
</protein>
<sequence length="701" mass="77068">MSEETHRRNVGRPHSSPREGYGADGYSANSYRGSSSSRSHHGSQSISLKSIKNTSLNCAKSLTNKIISMSNTGIQAASSAFNTYKETAAANARKAALADPNSFLRIAERIANTGDPILSHRELVGVIEHMLTWTGPPAQLTLERDRYGHPTAESMCNIRLINEFMMEKVLIYIRGRRDCCVFVYKFTNWRMKTTYQPEEVIQCLELLQHCMESFGGFFLSLMTKSSMKRFKKLLRMTKISNSIAGGVKKQLTKLLVGSSNVHPGVPTDVRIHVIKAKVMYMIQLWHDVFLLEQGQYPVFFQGYRNLRESGIKFPQIDPMEHQKINLTPIVPKNRFAIAPGINLPLSPDEFDNILSTLQVLNSAPPGAQHALAVKRLADSKKKVVASINILVESRTQMSDPRQYEEIMRKMLLLNDCMGAHLTVGGDVAEANAKLMSFLEHEQKVEQQSENAQGSGYGARTCCYCGEHEDEEEAPASSNLVDLDSSSDSENEQFNTFFGKDNNTKRNDEDYDQFFADFGVFGGSTSAKLDSSHSERGGNYVNDLETLRFDNPVGVNTKTGGATSNTDAFGDDLFGAAINTKNTSLTGVIGTNNNDTDLTGVVDSTNNLTGIVDSTKMASNGSTSVIATVDSTNSLTGTVGESKWSNLDIDLGEDAATEEPKTGGATEDDPVTDNKDKKSLTELMNEFDNVELDFGHMSVTGF</sequence>
<evidence type="ECO:0000259" key="2">
    <source>
        <dbReference type="PROSITE" id="PS50179"/>
    </source>
</evidence>
<proteinExistence type="predicted"/>
<feature type="domain" description="VHS" evidence="2">
    <location>
        <begin position="190"/>
        <end position="314"/>
    </location>
</feature>
<evidence type="ECO:0000256" key="1">
    <source>
        <dbReference type="SAM" id="MobiDB-lite"/>
    </source>
</evidence>
<dbReference type="Proteomes" id="UP001057455">
    <property type="component" value="Unassembled WGS sequence"/>
</dbReference>
<accession>A0A9W5WVQ6</accession>
<dbReference type="SUPFAM" id="SSF48464">
    <property type="entry name" value="ENTH/VHS domain"/>
    <property type="match status" value="1"/>
</dbReference>
<dbReference type="GO" id="GO:0043130">
    <property type="term" value="F:ubiquitin binding"/>
    <property type="evidence" value="ECO:0007669"/>
    <property type="project" value="InterPro"/>
</dbReference>
<dbReference type="GO" id="GO:0035091">
    <property type="term" value="F:phosphatidylinositol binding"/>
    <property type="evidence" value="ECO:0007669"/>
    <property type="project" value="InterPro"/>
</dbReference>
<dbReference type="InterPro" id="IPR002014">
    <property type="entry name" value="VHS_dom"/>
</dbReference>
<dbReference type="AlphaFoldDB" id="A0A9W5WVQ6"/>
<dbReference type="Gene3D" id="1.25.40.90">
    <property type="match status" value="1"/>
</dbReference>
<comment type="caution">
    <text evidence="3">The sequence shown here is derived from an EMBL/GenBank/DDBJ whole genome shotgun (WGS) entry which is preliminary data.</text>
</comment>
<dbReference type="InterPro" id="IPR008942">
    <property type="entry name" value="ENTH_VHS"/>
</dbReference>
<feature type="compositionally biased region" description="Low complexity" evidence="1">
    <location>
        <begin position="26"/>
        <end position="47"/>
    </location>
</feature>
<dbReference type="EMBL" id="BLIY01000017">
    <property type="protein sequence ID" value="GFE55196.1"/>
    <property type="molecule type" value="Genomic_DNA"/>
</dbReference>
<reference evidence="3" key="1">
    <citation type="submission" date="2019-12" db="EMBL/GenBank/DDBJ databases">
        <title>Genome sequence of Babesia ovis.</title>
        <authorList>
            <person name="Yamagishi J."/>
            <person name="Sevinc F."/>
            <person name="Xuan X."/>
        </authorList>
    </citation>
    <scope>NUCLEOTIDE SEQUENCE</scope>
    <source>
        <strain evidence="3">Selcuk</strain>
    </source>
</reference>
<feature type="region of interest" description="Disordered" evidence="1">
    <location>
        <begin position="1"/>
        <end position="47"/>
    </location>
</feature>
<organism evidence="3 4">
    <name type="scientific">Babesia ovis</name>
    <dbReference type="NCBI Taxonomy" id="5869"/>
    <lineage>
        <taxon>Eukaryota</taxon>
        <taxon>Sar</taxon>
        <taxon>Alveolata</taxon>
        <taxon>Apicomplexa</taxon>
        <taxon>Aconoidasida</taxon>
        <taxon>Piroplasmida</taxon>
        <taxon>Babesiidae</taxon>
        <taxon>Babesia</taxon>
    </lineage>
</organism>